<proteinExistence type="predicted"/>
<accession>A0A9X3MTJ6</accession>
<gene>
    <name evidence="1" type="ORF">OM076_12045</name>
</gene>
<dbReference type="RefSeq" id="WP_270040140.1">
    <property type="nucleotide sequence ID" value="NZ_JAPDOD010000008.1"/>
</dbReference>
<keyword evidence="2" id="KW-1185">Reference proteome</keyword>
<dbReference type="Pfam" id="PF06314">
    <property type="entry name" value="ADC"/>
    <property type="match status" value="1"/>
</dbReference>
<protein>
    <submittedName>
        <fullName evidence="1">Acetoacetate decarboxylase family protein</fullName>
    </submittedName>
</protein>
<evidence type="ECO:0000313" key="1">
    <source>
        <dbReference type="EMBL" id="MDA0161000.1"/>
    </source>
</evidence>
<dbReference type="EMBL" id="JAPDOD010000008">
    <property type="protein sequence ID" value="MDA0161000.1"/>
    <property type="molecule type" value="Genomic_DNA"/>
</dbReference>
<dbReference type="AlphaFoldDB" id="A0A9X3MTJ6"/>
<reference evidence="1" key="1">
    <citation type="submission" date="2022-10" db="EMBL/GenBank/DDBJ databases">
        <title>The WGS of Solirubrobacter ginsenosidimutans DSM 21036.</title>
        <authorList>
            <person name="Jiang Z."/>
        </authorList>
    </citation>
    <scope>NUCLEOTIDE SEQUENCE</scope>
    <source>
        <strain evidence="1">DSM 21036</strain>
    </source>
</reference>
<name>A0A9X3MTJ6_9ACTN</name>
<comment type="caution">
    <text evidence="1">The sequence shown here is derived from an EMBL/GenBank/DDBJ whole genome shotgun (WGS) entry which is preliminary data.</text>
</comment>
<dbReference type="InterPro" id="IPR023375">
    <property type="entry name" value="ADC_dom_sf"/>
</dbReference>
<dbReference type="Gene3D" id="2.40.400.10">
    <property type="entry name" value="Acetoacetate decarboxylase-like"/>
    <property type="match status" value="1"/>
</dbReference>
<dbReference type="SUPFAM" id="SSF160104">
    <property type="entry name" value="Acetoacetate decarboxylase-like"/>
    <property type="match status" value="1"/>
</dbReference>
<dbReference type="Proteomes" id="UP001149140">
    <property type="component" value="Unassembled WGS sequence"/>
</dbReference>
<dbReference type="GO" id="GO:0016829">
    <property type="term" value="F:lyase activity"/>
    <property type="evidence" value="ECO:0007669"/>
    <property type="project" value="InterPro"/>
</dbReference>
<evidence type="ECO:0000313" key="2">
    <source>
        <dbReference type="Proteomes" id="UP001149140"/>
    </source>
</evidence>
<organism evidence="1 2">
    <name type="scientific">Solirubrobacter ginsenosidimutans</name>
    <dbReference type="NCBI Taxonomy" id="490573"/>
    <lineage>
        <taxon>Bacteria</taxon>
        <taxon>Bacillati</taxon>
        <taxon>Actinomycetota</taxon>
        <taxon>Thermoleophilia</taxon>
        <taxon>Solirubrobacterales</taxon>
        <taxon>Solirubrobacteraceae</taxon>
        <taxon>Solirubrobacter</taxon>
    </lineage>
</organism>
<sequence length="264" mass="29296">MKGYSIPRTETGLSSLVPSPPWHYVGDFLVVDYWADPDAVRSILPEGLEPHEDTGRCAAVFADWQSCSETGDELLDPVRSHYKEFFIVANAMLGEEEVTTCPFIWVDQDFALVRGWIQGFPKKLGEVWMTRTYGLGGPADPGLRAGARHGATCSARGREIADMTLTIDGVSEDGPKHNAPPIVNVRHFPRLAAGRHDEPQVHELVRAVSRDRIASTVYEGEATLNIHEARGEEHHLLAPVEVGRGYRFTFAYTVDDLETVKELT</sequence>
<dbReference type="InterPro" id="IPR010451">
    <property type="entry name" value="Acetoacetate_decarboxylase"/>
</dbReference>